<proteinExistence type="predicted"/>
<dbReference type="RefSeq" id="WP_049677903.1">
    <property type="nucleotide sequence ID" value="NZ_CABMMJ010000001.1"/>
</dbReference>
<name>A0AA36LNU2_YERMO</name>
<evidence type="ECO:0000313" key="3">
    <source>
        <dbReference type="Proteomes" id="UP000040841"/>
    </source>
</evidence>
<gene>
    <name evidence="2" type="primary">cya</name>
    <name evidence="2" type="ORF">ERS008502_00523</name>
</gene>
<protein>
    <submittedName>
        <fullName evidence="2">Virulence determinant</fullName>
    </submittedName>
</protein>
<dbReference type="InterPro" id="IPR011049">
    <property type="entry name" value="Serralysin-like_metalloprot_C"/>
</dbReference>
<dbReference type="AlphaFoldDB" id="A0AA36LNU2"/>
<dbReference type="Pfam" id="PF00353">
    <property type="entry name" value="HemolysinCabind"/>
    <property type="match status" value="1"/>
</dbReference>
<dbReference type="Gene3D" id="2.150.10.10">
    <property type="entry name" value="Serralysin-like metalloprotease, C-terminal"/>
    <property type="match status" value="1"/>
</dbReference>
<dbReference type="SUPFAM" id="SSF51120">
    <property type="entry name" value="beta-Roll"/>
    <property type="match status" value="2"/>
</dbReference>
<dbReference type="GO" id="GO:0005509">
    <property type="term" value="F:calcium ion binding"/>
    <property type="evidence" value="ECO:0007669"/>
    <property type="project" value="InterPro"/>
</dbReference>
<dbReference type="EMBL" id="CQBM01000001">
    <property type="protein sequence ID" value="CNH46327.1"/>
    <property type="molecule type" value="Genomic_DNA"/>
</dbReference>
<dbReference type="InterPro" id="IPR001343">
    <property type="entry name" value="Hemolysn_Ca-bd"/>
</dbReference>
<evidence type="ECO:0000256" key="1">
    <source>
        <dbReference type="ARBA" id="ARBA00022837"/>
    </source>
</evidence>
<evidence type="ECO:0000313" key="2">
    <source>
        <dbReference type="EMBL" id="CNH46327.1"/>
    </source>
</evidence>
<keyword evidence="1" id="KW-0106">Calcium</keyword>
<organism evidence="2 3">
    <name type="scientific">Yersinia mollaretii</name>
    <dbReference type="NCBI Taxonomy" id="33060"/>
    <lineage>
        <taxon>Bacteria</taxon>
        <taxon>Pseudomonadati</taxon>
        <taxon>Pseudomonadota</taxon>
        <taxon>Gammaproteobacteria</taxon>
        <taxon>Enterobacterales</taxon>
        <taxon>Yersiniaceae</taxon>
        <taxon>Yersinia</taxon>
    </lineage>
</organism>
<accession>A0AA36LNU2</accession>
<dbReference type="Proteomes" id="UP000040841">
    <property type="component" value="Unassembled WGS sequence"/>
</dbReference>
<comment type="caution">
    <text evidence="2">The sequence shown here is derived from an EMBL/GenBank/DDBJ whole genome shotgun (WGS) entry which is preliminary data.</text>
</comment>
<reference evidence="2 3" key="1">
    <citation type="submission" date="2015-03" db="EMBL/GenBank/DDBJ databases">
        <authorList>
            <consortium name="Pathogen Informatics"/>
            <person name="Murphy D."/>
        </authorList>
    </citation>
    <scope>NUCLEOTIDE SEQUENCE [LARGE SCALE GENOMIC DNA]</scope>
    <source>
        <strain evidence="2 3">FE82747</strain>
    </source>
</reference>
<sequence length="754" mass="84791">MNIELSNGILSRIHEVAPGLYKAFIENNREIKISVPDISKLKKRESSVVFSKLNRFITLNFDADTLPSVVISVDLIRYKERIQPVGCFFDEIIKNWVADFREKSVMAGGGILIGKFFEKDISLSRSFSKDYFLKKYWETSIPILGVFYTFKYEVSESETDNYKGYMLDEIVDVDDFIIADKYSDNNASVTRVKNGNPRGSVLDEKSGVQDKIVLFDFGEGNDRAVGYKERSNVFMVGQGHKQFTGGNQSDTFIINKNDTEGRCMLDGGNGSDTLILAAIPGESGSNFASLDEGKYYHYDIKKKLKATAAFNHIENLIGHEKMADLLVGDRQDNYLNGLGGTDTIFGMQGNDVIALQAGKAFGGTGNDSYHILQNSSDQTVTITINEIPEEPLNPDISNIILDYSVEQIVSVRRSGNAMLFELRNNNDSVTELVLSNVYQSVEGKWRRVLDYNLFTNDGFILTPQWPIELQSPTEWFHPILLAQYSLYNDSGYHALLAHHDPQYITVRYDLTAKSGHSLTHLIKQPIGEEVILRQKVLPPVVRLAFHDMPVLMGYLPNYELLGDENSNVFLAHQGEGLLQGRGGSDHYLVQNNPDNPMELVIDNYDREEAIDFLSFEGVQAYEFVAIADGDDVLLTHREKPIEHNRVRLVNYLQDKSYRHLVLVDSSNPLIYEDITPTGIRIHQIEIDNTGKLVIAEQFIPLTTDNFDFNDPLARLSDLMASISVAERAAASDNYHQGQRNIGLHLTVNTELSAA</sequence>